<dbReference type="STRING" id="366602.Caul_3433"/>
<dbReference type="eggNOG" id="ENOG5032SRI">
    <property type="taxonomic scope" value="Bacteria"/>
</dbReference>
<dbReference type="EMBL" id="CP000927">
    <property type="protein sequence ID" value="ABZ72560.1"/>
    <property type="molecule type" value="Genomic_DNA"/>
</dbReference>
<organism evidence="1">
    <name type="scientific">Caulobacter sp. (strain K31)</name>
    <dbReference type="NCBI Taxonomy" id="366602"/>
    <lineage>
        <taxon>Bacteria</taxon>
        <taxon>Pseudomonadati</taxon>
        <taxon>Pseudomonadota</taxon>
        <taxon>Alphaproteobacteria</taxon>
        <taxon>Caulobacterales</taxon>
        <taxon>Caulobacteraceae</taxon>
        <taxon>Caulobacter</taxon>
    </lineage>
</organism>
<proteinExistence type="predicted"/>
<dbReference type="AlphaFoldDB" id="B0T5X9"/>
<dbReference type="KEGG" id="cak:Caul_3433"/>
<gene>
    <name evidence="1" type="ordered locus">Caul_3433</name>
</gene>
<sequence>MEALGATEQSVDEFADPLVGRIVAFLRMVGIAVEVAALDGETFLPGLAVIGGALRVDPARLAWPGDLLHEAGHVAVGDPARQEEGVSDDPGEEMAALAWSFAAATHLGLDPSVPFHDGGYRGGGKALAEAFSRGGSVGAPMLALWGLTIEPHRATPDGPPPYPHMLAWRRT</sequence>
<accession>B0T5X9</accession>
<dbReference type="OrthoDB" id="1441538at2"/>
<reference evidence="1" key="1">
    <citation type="submission" date="2008-01" db="EMBL/GenBank/DDBJ databases">
        <title>Complete sequence of chromosome of Caulobacter sp. K31.</title>
        <authorList>
            <consortium name="US DOE Joint Genome Institute"/>
            <person name="Copeland A."/>
            <person name="Lucas S."/>
            <person name="Lapidus A."/>
            <person name="Barry K."/>
            <person name="Glavina del Rio T."/>
            <person name="Dalin E."/>
            <person name="Tice H."/>
            <person name="Pitluck S."/>
            <person name="Bruce D."/>
            <person name="Goodwin L."/>
            <person name="Thompson L.S."/>
            <person name="Brettin T."/>
            <person name="Detter J.C."/>
            <person name="Han C."/>
            <person name="Schmutz J."/>
            <person name="Larimer F."/>
            <person name="Land M."/>
            <person name="Hauser L."/>
            <person name="Kyrpides N."/>
            <person name="Kim E."/>
            <person name="Stephens C."/>
            <person name="Richardson P."/>
        </authorList>
    </citation>
    <scope>NUCLEOTIDE SEQUENCE [LARGE SCALE GENOMIC DNA]</scope>
    <source>
        <strain evidence="1">K31</strain>
    </source>
</reference>
<evidence type="ECO:0000313" key="1">
    <source>
        <dbReference type="EMBL" id="ABZ72560.1"/>
    </source>
</evidence>
<dbReference type="HOGENOM" id="CLU_1575066_0_0_5"/>
<name>B0T5X9_CAUSK</name>
<protein>
    <submittedName>
        <fullName evidence="1">Uncharacterized protein</fullName>
    </submittedName>
</protein>